<keyword evidence="3" id="KW-1185">Reference proteome</keyword>
<evidence type="ECO:0000313" key="2">
    <source>
        <dbReference type="EMBL" id="KAF5841836.1"/>
    </source>
</evidence>
<proteinExistence type="predicted"/>
<gene>
    <name evidence="2" type="ORF">DUNSADRAFT_10899</name>
</gene>
<dbReference type="InterPro" id="IPR018786">
    <property type="entry name" value="Mit_KHE1"/>
</dbReference>
<feature type="region of interest" description="Disordered" evidence="1">
    <location>
        <begin position="468"/>
        <end position="494"/>
    </location>
</feature>
<evidence type="ECO:0000256" key="1">
    <source>
        <dbReference type="SAM" id="MobiDB-lite"/>
    </source>
</evidence>
<dbReference type="Pfam" id="PF10173">
    <property type="entry name" value="Mit_KHE1"/>
    <property type="match status" value="1"/>
</dbReference>
<dbReference type="Proteomes" id="UP000815325">
    <property type="component" value="Unassembled WGS sequence"/>
</dbReference>
<feature type="compositionally biased region" description="Polar residues" evidence="1">
    <location>
        <begin position="178"/>
        <end position="187"/>
    </location>
</feature>
<feature type="region of interest" description="Disordered" evidence="1">
    <location>
        <begin position="204"/>
        <end position="229"/>
    </location>
</feature>
<feature type="compositionally biased region" description="Pro residues" evidence="1">
    <location>
        <begin position="482"/>
        <end position="494"/>
    </location>
</feature>
<name>A0ABQ7H4Q0_DUNSA</name>
<accession>A0ABQ7H4Q0</accession>
<reference evidence="2" key="1">
    <citation type="submission" date="2017-08" db="EMBL/GenBank/DDBJ databases">
        <authorList>
            <person name="Polle J.E."/>
            <person name="Barry K."/>
            <person name="Cushman J."/>
            <person name="Schmutz J."/>
            <person name="Tran D."/>
            <person name="Hathwaick L.T."/>
            <person name="Yim W.C."/>
            <person name="Jenkins J."/>
            <person name="Mckie-Krisberg Z.M."/>
            <person name="Prochnik S."/>
            <person name="Lindquist E."/>
            <person name="Dockter R.B."/>
            <person name="Adam C."/>
            <person name="Molina H."/>
            <person name="Bunkerborg J."/>
            <person name="Jin E."/>
            <person name="Buchheim M."/>
            <person name="Magnuson J."/>
        </authorList>
    </citation>
    <scope>NUCLEOTIDE SEQUENCE</scope>
    <source>
        <strain evidence="2">CCAP 19/18</strain>
    </source>
</reference>
<comment type="caution">
    <text evidence="2">The sequence shown here is derived from an EMBL/GenBank/DDBJ whole genome shotgun (WGS) entry which is preliminary data.</text>
</comment>
<feature type="region of interest" description="Disordered" evidence="1">
    <location>
        <begin position="93"/>
        <end position="187"/>
    </location>
</feature>
<organism evidence="2 3">
    <name type="scientific">Dunaliella salina</name>
    <name type="common">Green alga</name>
    <name type="synonym">Protococcus salinus</name>
    <dbReference type="NCBI Taxonomy" id="3046"/>
    <lineage>
        <taxon>Eukaryota</taxon>
        <taxon>Viridiplantae</taxon>
        <taxon>Chlorophyta</taxon>
        <taxon>core chlorophytes</taxon>
        <taxon>Chlorophyceae</taxon>
        <taxon>CS clade</taxon>
        <taxon>Chlamydomonadales</taxon>
        <taxon>Dunaliellaceae</taxon>
        <taxon>Dunaliella</taxon>
    </lineage>
</organism>
<feature type="compositionally biased region" description="Basic and acidic residues" evidence="1">
    <location>
        <begin position="130"/>
        <end position="147"/>
    </location>
</feature>
<evidence type="ECO:0000313" key="3">
    <source>
        <dbReference type="Proteomes" id="UP000815325"/>
    </source>
</evidence>
<feature type="compositionally biased region" description="Polar residues" evidence="1">
    <location>
        <begin position="148"/>
        <end position="164"/>
    </location>
</feature>
<feature type="region of interest" description="Disordered" evidence="1">
    <location>
        <begin position="21"/>
        <end position="81"/>
    </location>
</feature>
<dbReference type="EMBL" id="MU069475">
    <property type="protein sequence ID" value="KAF5841836.1"/>
    <property type="molecule type" value="Genomic_DNA"/>
</dbReference>
<sequence>MELAQVGAGFVDPFDELASARVLPPKSDQTHSSSCHQAEDASDPLGHPLGSGDPLGASQLGVREAQSNQQPHASSCGGQSDLWPWAAFEDEAHDAGQNGGAKPAACGDKGRGSSASCVHGQQQQASKTSPQRDHHVQSRVDPSHDHYQQPTLSPRRSLQTTSEGWMQGPFEGEEGVANGSTNSRPTQWCSANQTMQRVHSAGDLHAQGSGATGLTDAQQEQGGVQGPGEAFLRHRSQTGASEDVRELFIYAIPLTKDRLVFLPVAGWTENPKQEQEGIRGLVSSGATNLRERITKYWQRMGSKDPDTFQHRVYTHGRNVFENMSAEERLMRNIPKTATKVVVYHPATVMPSTVQEQLTNMTSTYCIRSAGVFTLYQLYKASVGSQGGNRLRGYLNHDDNVRVCYAGDERLNKYVERLKLCPDGILTQDDVDDLVHELGEPQLLHPLSELRNRYLKRVRHKGEGDYALLPATDAAGDDDEDAPPPAPPPKRGWFW</sequence>
<feature type="compositionally biased region" description="Polar residues" evidence="1">
    <location>
        <begin position="65"/>
        <end position="78"/>
    </location>
</feature>
<feature type="compositionally biased region" description="Polar residues" evidence="1">
    <location>
        <begin position="113"/>
        <end position="129"/>
    </location>
</feature>
<protein>
    <submittedName>
        <fullName evidence="2">Uncharacterized protein</fullName>
    </submittedName>
</protein>